<evidence type="ECO:0000313" key="2">
    <source>
        <dbReference type="Proteomes" id="UP000257109"/>
    </source>
</evidence>
<dbReference type="EMBL" id="QJKJ01009277">
    <property type="protein sequence ID" value="RDX77115.1"/>
    <property type="molecule type" value="Genomic_DNA"/>
</dbReference>
<protein>
    <submittedName>
        <fullName evidence="1">Uncharacterized protein</fullName>
    </submittedName>
</protein>
<comment type="caution">
    <text evidence="1">The sequence shown here is derived from an EMBL/GenBank/DDBJ whole genome shotgun (WGS) entry which is preliminary data.</text>
</comment>
<organism evidence="1 2">
    <name type="scientific">Mucuna pruriens</name>
    <name type="common">Velvet bean</name>
    <name type="synonym">Dolichos pruriens</name>
    <dbReference type="NCBI Taxonomy" id="157652"/>
    <lineage>
        <taxon>Eukaryota</taxon>
        <taxon>Viridiplantae</taxon>
        <taxon>Streptophyta</taxon>
        <taxon>Embryophyta</taxon>
        <taxon>Tracheophyta</taxon>
        <taxon>Spermatophyta</taxon>
        <taxon>Magnoliopsida</taxon>
        <taxon>eudicotyledons</taxon>
        <taxon>Gunneridae</taxon>
        <taxon>Pentapetalae</taxon>
        <taxon>rosids</taxon>
        <taxon>fabids</taxon>
        <taxon>Fabales</taxon>
        <taxon>Fabaceae</taxon>
        <taxon>Papilionoideae</taxon>
        <taxon>50 kb inversion clade</taxon>
        <taxon>NPAAA clade</taxon>
        <taxon>indigoferoid/millettioid clade</taxon>
        <taxon>Phaseoleae</taxon>
        <taxon>Mucuna</taxon>
    </lineage>
</organism>
<name>A0A371FFN1_MUCPR</name>
<proteinExistence type="predicted"/>
<reference evidence="1" key="1">
    <citation type="submission" date="2018-05" db="EMBL/GenBank/DDBJ databases">
        <title>Draft genome of Mucuna pruriens seed.</title>
        <authorList>
            <person name="Nnadi N.E."/>
            <person name="Vos R."/>
            <person name="Hasami M.H."/>
            <person name="Devisetty U.K."/>
            <person name="Aguiy J.C."/>
        </authorList>
    </citation>
    <scope>NUCLEOTIDE SEQUENCE [LARGE SCALE GENOMIC DNA]</scope>
    <source>
        <strain evidence="1">JCA_2017</strain>
    </source>
</reference>
<evidence type="ECO:0000313" key="1">
    <source>
        <dbReference type="EMBL" id="RDX77115.1"/>
    </source>
</evidence>
<keyword evidence="2" id="KW-1185">Reference proteome</keyword>
<accession>A0A371FFN1</accession>
<dbReference type="AlphaFoldDB" id="A0A371FFN1"/>
<dbReference type="Proteomes" id="UP000257109">
    <property type="component" value="Unassembled WGS sequence"/>
</dbReference>
<sequence length="124" mass="15043">METTSGSLKASKDLKKLLMEELLGMLKLRRLRKRLVKIYKETCEDTLDEDCFDEDKLSFIFRKIHSMWKKKRGSRWKNNNKKHTKEGKDKTQVVCYEWKNPGYFKFEYPSLEKKNEKEKKKPFI</sequence>
<feature type="non-terminal residue" evidence="1">
    <location>
        <position position="1"/>
    </location>
</feature>
<gene>
    <name evidence="1" type="ORF">CR513_42820</name>
</gene>